<organism evidence="2 3">
    <name type="scientific">Candidatus Giovannonibacteria bacterium RIFCSPHIGHO2_01_FULL_45_23</name>
    <dbReference type="NCBI Taxonomy" id="1798325"/>
    <lineage>
        <taxon>Bacteria</taxon>
        <taxon>Candidatus Giovannoniibacteriota</taxon>
    </lineage>
</organism>
<proteinExistence type="predicted"/>
<dbReference type="EMBL" id="MFHD01000007">
    <property type="protein sequence ID" value="OGF63098.1"/>
    <property type="molecule type" value="Genomic_DNA"/>
</dbReference>
<accession>A0A1F5VIP2</accession>
<keyword evidence="1" id="KW-0812">Transmembrane</keyword>
<evidence type="ECO:0000313" key="2">
    <source>
        <dbReference type="EMBL" id="OGF63098.1"/>
    </source>
</evidence>
<sequence>MRKKLAIYATLLGAVVLFDWLKFAYVGGPNIINWNSVVHPAWVGFAFLALLISAAFWRRWIFYGALLLYFAVFSASLLNQYLHFSETLTYNCMLWNLVFVTMFYLLLSKK</sequence>
<keyword evidence="1" id="KW-1133">Transmembrane helix</keyword>
<name>A0A1F5VIP2_9BACT</name>
<gene>
    <name evidence="2" type="ORF">A2834_04300</name>
</gene>
<reference evidence="2 3" key="1">
    <citation type="journal article" date="2016" name="Nat. Commun.">
        <title>Thousands of microbial genomes shed light on interconnected biogeochemical processes in an aquifer system.</title>
        <authorList>
            <person name="Anantharaman K."/>
            <person name="Brown C.T."/>
            <person name="Hug L.A."/>
            <person name="Sharon I."/>
            <person name="Castelle C.J."/>
            <person name="Probst A.J."/>
            <person name="Thomas B.C."/>
            <person name="Singh A."/>
            <person name="Wilkins M.J."/>
            <person name="Karaoz U."/>
            <person name="Brodie E.L."/>
            <person name="Williams K.H."/>
            <person name="Hubbard S.S."/>
            <person name="Banfield J.F."/>
        </authorList>
    </citation>
    <scope>NUCLEOTIDE SEQUENCE [LARGE SCALE GENOMIC DNA]</scope>
</reference>
<keyword evidence="1" id="KW-0472">Membrane</keyword>
<protein>
    <submittedName>
        <fullName evidence="2">Uncharacterized protein</fullName>
    </submittedName>
</protein>
<dbReference type="STRING" id="1798325.A2834_04300"/>
<evidence type="ECO:0000256" key="1">
    <source>
        <dbReference type="SAM" id="Phobius"/>
    </source>
</evidence>
<feature type="transmembrane region" description="Helical" evidence="1">
    <location>
        <begin position="40"/>
        <end position="57"/>
    </location>
</feature>
<feature type="transmembrane region" description="Helical" evidence="1">
    <location>
        <begin position="62"/>
        <end position="82"/>
    </location>
</feature>
<dbReference type="Proteomes" id="UP000179251">
    <property type="component" value="Unassembled WGS sequence"/>
</dbReference>
<dbReference type="AlphaFoldDB" id="A0A1F5VIP2"/>
<comment type="caution">
    <text evidence="2">The sequence shown here is derived from an EMBL/GenBank/DDBJ whole genome shotgun (WGS) entry which is preliminary data.</text>
</comment>
<evidence type="ECO:0000313" key="3">
    <source>
        <dbReference type="Proteomes" id="UP000179251"/>
    </source>
</evidence>
<feature type="transmembrane region" description="Helical" evidence="1">
    <location>
        <begin position="88"/>
        <end position="107"/>
    </location>
</feature>